<evidence type="ECO:0000313" key="2">
    <source>
        <dbReference type="Proteomes" id="UP000326452"/>
    </source>
</evidence>
<dbReference type="Proteomes" id="UP000326452">
    <property type="component" value="Unassembled WGS sequence"/>
</dbReference>
<gene>
    <name evidence="1" type="ORF">PS941_01335</name>
</gene>
<dbReference type="EMBL" id="CABVJC010000002">
    <property type="protein sequence ID" value="VVP87334.1"/>
    <property type="molecule type" value="Genomic_DNA"/>
</dbReference>
<proteinExistence type="predicted"/>
<evidence type="ECO:0000313" key="1">
    <source>
        <dbReference type="EMBL" id="VVP87334.1"/>
    </source>
</evidence>
<dbReference type="RefSeq" id="WP_191625121.1">
    <property type="nucleotide sequence ID" value="NZ_CABVJC010000002.1"/>
</dbReference>
<protein>
    <submittedName>
        <fullName evidence="1">Uncharacterized protein</fullName>
    </submittedName>
</protein>
<name>A0A5E7SML7_PSEFL</name>
<reference evidence="1 2" key="1">
    <citation type="submission" date="2019-09" db="EMBL/GenBank/DDBJ databases">
        <authorList>
            <person name="Chandra G."/>
            <person name="Truman W A."/>
        </authorList>
    </citation>
    <scope>NUCLEOTIDE SEQUENCE [LARGE SCALE GENOMIC DNA]</scope>
    <source>
        <strain evidence="1">PS941</strain>
    </source>
</reference>
<dbReference type="AlphaFoldDB" id="A0A5E7SML7"/>
<accession>A0A5E7SML7</accession>
<organism evidence="1 2">
    <name type="scientific">Pseudomonas fluorescens</name>
    <dbReference type="NCBI Taxonomy" id="294"/>
    <lineage>
        <taxon>Bacteria</taxon>
        <taxon>Pseudomonadati</taxon>
        <taxon>Pseudomonadota</taxon>
        <taxon>Gammaproteobacteria</taxon>
        <taxon>Pseudomonadales</taxon>
        <taxon>Pseudomonadaceae</taxon>
        <taxon>Pseudomonas</taxon>
    </lineage>
</organism>
<sequence>MLAWLHFKEQSRHGSLFIYQNGAQKISLTESSRQTLTGQQSTDLQSDFVIVDGKSF</sequence>